<dbReference type="AlphaFoldDB" id="A0A7J8ZV57"/>
<name>A0A7J8ZV57_9ROSI</name>
<accession>A0A7J8ZV57</accession>
<evidence type="ECO:0000313" key="3">
    <source>
        <dbReference type="Proteomes" id="UP000593574"/>
    </source>
</evidence>
<sequence length="87" mass="9736">MPSSVVIGNTVKIPSNGSGRRYKDNNNKNVRSGLSMCPRSANTLAHVLATKNLKRDKEDYLEGLKPWEEEDQENLTEGGCCERLWKG</sequence>
<organism evidence="2 3">
    <name type="scientific">Gossypium laxum</name>
    <dbReference type="NCBI Taxonomy" id="34288"/>
    <lineage>
        <taxon>Eukaryota</taxon>
        <taxon>Viridiplantae</taxon>
        <taxon>Streptophyta</taxon>
        <taxon>Embryophyta</taxon>
        <taxon>Tracheophyta</taxon>
        <taxon>Spermatophyta</taxon>
        <taxon>Magnoliopsida</taxon>
        <taxon>eudicotyledons</taxon>
        <taxon>Gunneridae</taxon>
        <taxon>Pentapetalae</taxon>
        <taxon>rosids</taxon>
        <taxon>malvids</taxon>
        <taxon>Malvales</taxon>
        <taxon>Malvaceae</taxon>
        <taxon>Malvoideae</taxon>
        <taxon>Gossypium</taxon>
    </lineage>
</organism>
<comment type="caution">
    <text evidence="2">The sequence shown here is derived from an EMBL/GenBank/DDBJ whole genome shotgun (WGS) entry which is preliminary data.</text>
</comment>
<dbReference type="Proteomes" id="UP000593574">
    <property type="component" value="Unassembled WGS sequence"/>
</dbReference>
<evidence type="ECO:0000256" key="1">
    <source>
        <dbReference type="SAM" id="MobiDB-lite"/>
    </source>
</evidence>
<evidence type="ECO:0000313" key="2">
    <source>
        <dbReference type="EMBL" id="MBA0715698.1"/>
    </source>
</evidence>
<protein>
    <submittedName>
        <fullName evidence="2">Uncharacterized protein</fullName>
    </submittedName>
</protein>
<reference evidence="2 3" key="1">
    <citation type="journal article" date="2019" name="Genome Biol. Evol.">
        <title>Insights into the evolution of the New World diploid cottons (Gossypium, subgenus Houzingenia) based on genome sequencing.</title>
        <authorList>
            <person name="Grover C.E."/>
            <person name="Arick M.A. 2nd"/>
            <person name="Thrash A."/>
            <person name="Conover J.L."/>
            <person name="Sanders W.S."/>
            <person name="Peterson D.G."/>
            <person name="Frelichowski J.E."/>
            <person name="Scheffler J.A."/>
            <person name="Scheffler B.E."/>
            <person name="Wendel J.F."/>
        </authorList>
    </citation>
    <scope>NUCLEOTIDE SEQUENCE [LARGE SCALE GENOMIC DNA]</scope>
    <source>
        <strain evidence="2">4</strain>
        <tissue evidence="2">Leaf</tissue>
    </source>
</reference>
<proteinExistence type="predicted"/>
<dbReference type="EMBL" id="JABEZV010000007">
    <property type="protein sequence ID" value="MBA0715698.1"/>
    <property type="molecule type" value="Genomic_DNA"/>
</dbReference>
<feature type="region of interest" description="Disordered" evidence="1">
    <location>
        <begin position="1"/>
        <end position="28"/>
    </location>
</feature>
<gene>
    <name evidence="2" type="ORF">Golax_014584</name>
</gene>
<feature type="compositionally biased region" description="Polar residues" evidence="1">
    <location>
        <begin position="1"/>
        <end position="18"/>
    </location>
</feature>
<keyword evidence="3" id="KW-1185">Reference proteome</keyword>